<reference evidence="6 7" key="1">
    <citation type="submission" date="2024-09" db="EMBL/GenBank/DDBJ databases">
        <authorList>
            <person name="Sun Q."/>
            <person name="Mori K."/>
        </authorList>
    </citation>
    <scope>NUCLEOTIDE SEQUENCE [LARGE SCALE GENOMIC DNA]</scope>
    <source>
        <strain evidence="6 7">JCM 13503</strain>
    </source>
</reference>
<keyword evidence="2 6" id="KW-0645">Protease</keyword>
<evidence type="ECO:0000313" key="7">
    <source>
        <dbReference type="Proteomes" id="UP001589733"/>
    </source>
</evidence>
<dbReference type="GO" id="GO:0006508">
    <property type="term" value="P:proteolysis"/>
    <property type="evidence" value="ECO:0007669"/>
    <property type="project" value="UniProtKB-KW"/>
</dbReference>
<dbReference type="RefSeq" id="WP_380014165.1">
    <property type="nucleotide sequence ID" value="NZ_JBHLYR010000059.1"/>
</dbReference>
<organism evidence="6 7">
    <name type="scientific">Deinococcus oregonensis</name>
    <dbReference type="NCBI Taxonomy" id="1805970"/>
    <lineage>
        <taxon>Bacteria</taxon>
        <taxon>Thermotogati</taxon>
        <taxon>Deinococcota</taxon>
        <taxon>Deinococci</taxon>
        <taxon>Deinococcales</taxon>
        <taxon>Deinococcaceae</taxon>
        <taxon>Deinococcus</taxon>
    </lineage>
</organism>
<name>A0ABV6B2V4_9DEIO</name>
<proteinExistence type="predicted"/>
<gene>
    <name evidence="6" type="ORF">ACFFLM_19175</name>
</gene>
<evidence type="ECO:0000256" key="3">
    <source>
        <dbReference type="ARBA" id="ARBA00022801"/>
    </source>
</evidence>
<dbReference type="InterPro" id="IPR054613">
    <property type="entry name" value="Peptidase_S78_dom"/>
</dbReference>
<protein>
    <submittedName>
        <fullName evidence="6">HK97 family phage prohead protease</fullName>
    </submittedName>
</protein>
<evidence type="ECO:0000259" key="5">
    <source>
        <dbReference type="Pfam" id="PF04586"/>
    </source>
</evidence>
<dbReference type="Proteomes" id="UP001589733">
    <property type="component" value="Unassembled WGS sequence"/>
</dbReference>
<evidence type="ECO:0000256" key="1">
    <source>
        <dbReference type="ARBA" id="ARBA00022612"/>
    </source>
</evidence>
<evidence type="ECO:0000256" key="4">
    <source>
        <dbReference type="SAM" id="MobiDB-lite"/>
    </source>
</evidence>
<feature type="region of interest" description="Disordered" evidence="4">
    <location>
        <begin position="223"/>
        <end position="250"/>
    </location>
</feature>
<sequence length="289" mass="30965">MTKTNKKPDPTVEIKSLSIEVKAEAEGIITAYAAAFGNTDSYGDVINKGAFIKTVSERKDKIKVLYNHDYYSVNALPVGKPISLVEDGYGLLTSTKMSQTQLGKDIYTLAQEGSIDSMSIGYSALKAEYPDDDASRKAGIWRVITEAKLFEYSFVPFPANEGAIITGIKSGVDLEREIKRWTAIAEVNLATKAGRVLSAANAKKILSALTTLQDLVSSAGLDTEEEAAADGTSTTEVTTDESKNGNEPPAHSLLLTALQQETKRLDTSTKKGSLLADLRSFSATLGATP</sequence>
<feature type="domain" description="Prohead serine protease" evidence="5">
    <location>
        <begin position="21"/>
        <end position="166"/>
    </location>
</feature>
<dbReference type="Pfam" id="PF04586">
    <property type="entry name" value="Peptidase_S78"/>
    <property type="match status" value="1"/>
</dbReference>
<dbReference type="NCBIfam" id="TIGR01543">
    <property type="entry name" value="proheadase_HK97"/>
    <property type="match status" value="1"/>
</dbReference>
<dbReference type="EMBL" id="JBHLYR010000059">
    <property type="protein sequence ID" value="MFB9994084.1"/>
    <property type="molecule type" value="Genomic_DNA"/>
</dbReference>
<dbReference type="InterPro" id="IPR006433">
    <property type="entry name" value="Prohead_protease"/>
</dbReference>
<comment type="caution">
    <text evidence="6">The sequence shown here is derived from an EMBL/GenBank/DDBJ whole genome shotgun (WGS) entry which is preliminary data.</text>
</comment>
<evidence type="ECO:0000313" key="6">
    <source>
        <dbReference type="EMBL" id="MFB9994084.1"/>
    </source>
</evidence>
<evidence type="ECO:0000256" key="2">
    <source>
        <dbReference type="ARBA" id="ARBA00022670"/>
    </source>
</evidence>
<dbReference type="GO" id="GO:0008233">
    <property type="term" value="F:peptidase activity"/>
    <property type="evidence" value="ECO:0007669"/>
    <property type="project" value="UniProtKB-KW"/>
</dbReference>
<keyword evidence="1" id="KW-1188">Viral release from host cell</keyword>
<keyword evidence="7" id="KW-1185">Reference proteome</keyword>
<keyword evidence="3" id="KW-0378">Hydrolase</keyword>
<accession>A0ABV6B2V4</accession>